<dbReference type="InterPro" id="IPR000594">
    <property type="entry name" value="ThiF_NAD_FAD-bd"/>
</dbReference>
<sequence length="185" mass="20314">MFRSFTEPEESAVNSDRSLSGSNNNNSNSEKEVDQGTYVMPVGDNNPQEIDEDLHSRQLAVYGRETMRRLFGADVLVSGMQGLGVEIVFDLEFLLIACHIVIVVSSVDFRLVSCCLDIAKNLILAGVKSVTLHDVGNVELWDMSSNFVFSENDVGKNRALASVAKLQELNNAVVVQSLTSELTKE</sequence>
<dbReference type="PANTHER" id="PTHR10953">
    <property type="entry name" value="UBIQUITIN-ACTIVATING ENZYME E1"/>
    <property type="match status" value="1"/>
</dbReference>
<reference evidence="3 4" key="1">
    <citation type="journal article" date="2014" name="Am. J. Bot.">
        <title>Genome assembly and annotation for red clover (Trifolium pratense; Fabaceae).</title>
        <authorList>
            <person name="Istvanek J."/>
            <person name="Jaros M."/>
            <person name="Krenek A."/>
            <person name="Repkova J."/>
        </authorList>
    </citation>
    <scope>NUCLEOTIDE SEQUENCE [LARGE SCALE GENOMIC DNA]</scope>
    <source>
        <strain evidence="4">cv. Tatra</strain>
        <tissue evidence="3">Young leaves</tissue>
    </source>
</reference>
<dbReference type="SUPFAM" id="SSF69572">
    <property type="entry name" value="Activating enzymes of the ubiquitin-like proteins"/>
    <property type="match status" value="2"/>
</dbReference>
<dbReference type="ExpressionAtlas" id="A0A2K3M6C5">
    <property type="expression patterns" value="baseline"/>
</dbReference>
<dbReference type="GO" id="GO:0004839">
    <property type="term" value="F:ubiquitin activating enzyme activity"/>
    <property type="evidence" value="ECO:0007669"/>
    <property type="project" value="TreeGrafter"/>
</dbReference>
<feature type="compositionally biased region" description="Low complexity" evidence="1">
    <location>
        <begin position="14"/>
        <end position="28"/>
    </location>
</feature>
<dbReference type="InterPro" id="IPR035985">
    <property type="entry name" value="Ubiquitin-activating_enz"/>
</dbReference>
<dbReference type="STRING" id="57577.A0A2K3M6C5"/>
<dbReference type="Pfam" id="PF00899">
    <property type="entry name" value="ThiF"/>
    <property type="match status" value="1"/>
</dbReference>
<dbReference type="Proteomes" id="UP000236291">
    <property type="component" value="Unassembled WGS sequence"/>
</dbReference>
<dbReference type="GO" id="GO:0006511">
    <property type="term" value="P:ubiquitin-dependent protein catabolic process"/>
    <property type="evidence" value="ECO:0007669"/>
    <property type="project" value="TreeGrafter"/>
</dbReference>
<comment type="caution">
    <text evidence="3">The sequence shown here is derived from an EMBL/GenBank/DDBJ whole genome shotgun (WGS) entry which is preliminary data.</text>
</comment>
<evidence type="ECO:0000256" key="1">
    <source>
        <dbReference type="SAM" id="MobiDB-lite"/>
    </source>
</evidence>
<dbReference type="PANTHER" id="PTHR10953:SF215">
    <property type="entry name" value="UBIQUITIN-ACTIVATING ENZYME E1 1"/>
    <property type="match status" value="1"/>
</dbReference>
<proteinExistence type="predicted"/>
<feature type="region of interest" description="Disordered" evidence="1">
    <location>
        <begin position="1"/>
        <end position="47"/>
    </location>
</feature>
<evidence type="ECO:0000313" key="4">
    <source>
        <dbReference type="Proteomes" id="UP000236291"/>
    </source>
</evidence>
<dbReference type="GO" id="GO:0006974">
    <property type="term" value="P:DNA damage response"/>
    <property type="evidence" value="ECO:0007669"/>
    <property type="project" value="TreeGrafter"/>
</dbReference>
<evidence type="ECO:0000259" key="2">
    <source>
        <dbReference type="Pfam" id="PF00899"/>
    </source>
</evidence>
<dbReference type="EMBL" id="ASHM01050924">
    <property type="protein sequence ID" value="PNX86334.1"/>
    <property type="molecule type" value="Genomic_DNA"/>
</dbReference>
<dbReference type="InterPro" id="IPR045886">
    <property type="entry name" value="ThiF/MoeB/HesA"/>
</dbReference>
<dbReference type="GO" id="GO:0005737">
    <property type="term" value="C:cytoplasm"/>
    <property type="evidence" value="ECO:0007669"/>
    <property type="project" value="TreeGrafter"/>
</dbReference>
<feature type="non-terminal residue" evidence="3">
    <location>
        <position position="185"/>
    </location>
</feature>
<dbReference type="GO" id="GO:0005634">
    <property type="term" value="C:nucleus"/>
    <property type="evidence" value="ECO:0007669"/>
    <property type="project" value="TreeGrafter"/>
</dbReference>
<gene>
    <name evidence="3" type="ORF">L195_g042412</name>
</gene>
<reference evidence="3 4" key="2">
    <citation type="journal article" date="2017" name="Front. Plant Sci.">
        <title>Gene Classification and Mining of Molecular Markers Useful in Red Clover (Trifolium pratense) Breeding.</title>
        <authorList>
            <person name="Istvanek J."/>
            <person name="Dluhosova J."/>
            <person name="Dluhos P."/>
            <person name="Patkova L."/>
            <person name="Nedelnik J."/>
            <person name="Repkova J."/>
        </authorList>
    </citation>
    <scope>NUCLEOTIDE SEQUENCE [LARGE SCALE GENOMIC DNA]</scope>
    <source>
        <strain evidence="4">cv. Tatra</strain>
        <tissue evidence="3">Young leaves</tissue>
    </source>
</reference>
<feature type="domain" description="THIF-type NAD/FAD binding fold" evidence="2">
    <location>
        <begin position="118"/>
        <end position="184"/>
    </location>
</feature>
<name>A0A2K3M6C5_TRIPR</name>
<dbReference type="Gene3D" id="3.40.50.720">
    <property type="entry name" value="NAD(P)-binding Rossmann-like Domain"/>
    <property type="match status" value="1"/>
</dbReference>
<protein>
    <submittedName>
        <fullName evidence="3">Ubiquitin-activating enzyme E1 1-like protein</fullName>
    </submittedName>
</protein>
<dbReference type="AlphaFoldDB" id="A0A2K3M6C5"/>
<accession>A0A2K3M6C5</accession>
<evidence type="ECO:0000313" key="3">
    <source>
        <dbReference type="EMBL" id="PNX86334.1"/>
    </source>
</evidence>
<organism evidence="3 4">
    <name type="scientific">Trifolium pratense</name>
    <name type="common">Red clover</name>
    <dbReference type="NCBI Taxonomy" id="57577"/>
    <lineage>
        <taxon>Eukaryota</taxon>
        <taxon>Viridiplantae</taxon>
        <taxon>Streptophyta</taxon>
        <taxon>Embryophyta</taxon>
        <taxon>Tracheophyta</taxon>
        <taxon>Spermatophyta</taxon>
        <taxon>Magnoliopsida</taxon>
        <taxon>eudicotyledons</taxon>
        <taxon>Gunneridae</taxon>
        <taxon>Pentapetalae</taxon>
        <taxon>rosids</taxon>
        <taxon>fabids</taxon>
        <taxon>Fabales</taxon>
        <taxon>Fabaceae</taxon>
        <taxon>Papilionoideae</taxon>
        <taxon>50 kb inversion clade</taxon>
        <taxon>NPAAA clade</taxon>
        <taxon>Hologalegina</taxon>
        <taxon>IRL clade</taxon>
        <taxon>Trifolieae</taxon>
        <taxon>Trifolium</taxon>
    </lineage>
</organism>